<dbReference type="PROSITE" id="PS51257">
    <property type="entry name" value="PROKAR_LIPOPROTEIN"/>
    <property type="match status" value="1"/>
</dbReference>
<evidence type="ECO:0000313" key="7">
    <source>
        <dbReference type="Proteomes" id="UP000199202"/>
    </source>
</evidence>
<keyword evidence="3 4" id="KW-0732">Signal</keyword>
<evidence type="ECO:0000256" key="3">
    <source>
        <dbReference type="ARBA" id="ARBA00022729"/>
    </source>
</evidence>
<evidence type="ECO:0000259" key="5">
    <source>
        <dbReference type="Pfam" id="PF09084"/>
    </source>
</evidence>
<evidence type="ECO:0000256" key="1">
    <source>
        <dbReference type="ARBA" id="ARBA00004418"/>
    </source>
</evidence>
<dbReference type="PANTHER" id="PTHR30024:SF47">
    <property type="entry name" value="TAURINE-BINDING PERIPLASMIC PROTEIN"/>
    <property type="match status" value="1"/>
</dbReference>
<dbReference type="Proteomes" id="UP000199202">
    <property type="component" value="Unassembled WGS sequence"/>
</dbReference>
<dbReference type="STRING" id="633440.SAMN05421869_10694"/>
<feature type="domain" description="SsuA/THI5-like" evidence="5">
    <location>
        <begin position="54"/>
        <end position="259"/>
    </location>
</feature>
<feature type="signal peptide" evidence="4">
    <location>
        <begin position="1"/>
        <end position="17"/>
    </location>
</feature>
<proteinExistence type="inferred from homology"/>
<comment type="subcellular location">
    <subcellularLocation>
        <location evidence="1">Periplasm</location>
    </subcellularLocation>
</comment>
<comment type="similarity">
    <text evidence="2">Belongs to the bacterial solute-binding protein SsuA/TauA family.</text>
</comment>
<dbReference type="EMBL" id="FNDJ01000006">
    <property type="protein sequence ID" value="SDI55044.1"/>
    <property type="molecule type" value="Genomic_DNA"/>
</dbReference>
<protein>
    <submittedName>
        <fullName evidence="6">ABC-type nitrate/sulfonate/bicarbonate transport system, substrate-binding protein</fullName>
    </submittedName>
</protein>
<name>A0A1G8LH71_9ACTN</name>
<evidence type="ECO:0000313" key="6">
    <source>
        <dbReference type="EMBL" id="SDI55044.1"/>
    </source>
</evidence>
<dbReference type="AlphaFoldDB" id="A0A1G8LH71"/>
<gene>
    <name evidence="6" type="ORF">SAMN05421869_10694</name>
</gene>
<reference evidence="6 7" key="1">
    <citation type="submission" date="2016-10" db="EMBL/GenBank/DDBJ databases">
        <authorList>
            <person name="de Groot N.N."/>
        </authorList>
    </citation>
    <scope>NUCLEOTIDE SEQUENCE [LARGE SCALE GENOMIC DNA]</scope>
    <source>
        <strain evidence="6 7">CGMCC 4.6533</strain>
    </source>
</reference>
<accession>A0A1G8LH71</accession>
<dbReference type="Gene3D" id="3.40.190.10">
    <property type="entry name" value="Periplasmic binding protein-like II"/>
    <property type="match status" value="2"/>
</dbReference>
<dbReference type="SUPFAM" id="SSF53850">
    <property type="entry name" value="Periplasmic binding protein-like II"/>
    <property type="match status" value="1"/>
</dbReference>
<organism evidence="6 7">
    <name type="scientific">Nonomuraea jiangxiensis</name>
    <dbReference type="NCBI Taxonomy" id="633440"/>
    <lineage>
        <taxon>Bacteria</taxon>
        <taxon>Bacillati</taxon>
        <taxon>Actinomycetota</taxon>
        <taxon>Actinomycetes</taxon>
        <taxon>Streptosporangiales</taxon>
        <taxon>Streptosporangiaceae</taxon>
        <taxon>Nonomuraea</taxon>
    </lineage>
</organism>
<sequence>MSSLRLTAIVAATAALALGLTACGGGATSGSAGGGDSATITYGIYEPGADSGYLLMGKEKDFFAKHGVKVNVVQLKSATQAYPALLAKQVDVVQGNPSEALLAVQKGAKLKFVGSTMPGQNYGLYAKSDVASLSAMAGTTLGVSTPTSLPAVVAKAMMLQSSVDPSSVKLVNSGGSADRYKAVVAGQIQVASAPLDYTAQAAKDGVKLLGRAKDVVPEYPRYALITRDDVLQAKGDAVTGLIAGLVEGIRYADAHPDEAQALAAKTLKVPATDPMISETYKEFHEGGYLAMNGEIPVKQIKYIADLQVKLGITKSAIPVDPIVDDSYRQKAIAKIGEVASNYYGDAK</sequence>
<dbReference type="InterPro" id="IPR015168">
    <property type="entry name" value="SsuA/THI5"/>
</dbReference>
<dbReference type="GO" id="GO:0042597">
    <property type="term" value="C:periplasmic space"/>
    <property type="evidence" value="ECO:0007669"/>
    <property type="project" value="UniProtKB-SubCell"/>
</dbReference>
<evidence type="ECO:0000256" key="2">
    <source>
        <dbReference type="ARBA" id="ARBA00010742"/>
    </source>
</evidence>
<keyword evidence="7" id="KW-1185">Reference proteome</keyword>
<dbReference type="Pfam" id="PF09084">
    <property type="entry name" value="NMT1"/>
    <property type="match status" value="1"/>
</dbReference>
<evidence type="ECO:0000256" key="4">
    <source>
        <dbReference type="SAM" id="SignalP"/>
    </source>
</evidence>
<dbReference type="PANTHER" id="PTHR30024">
    <property type="entry name" value="ALIPHATIC SULFONATES-BINDING PROTEIN-RELATED"/>
    <property type="match status" value="1"/>
</dbReference>
<feature type="chain" id="PRO_5038837105" evidence="4">
    <location>
        <begin position="18"/>
        <end position="347"/>
    </location>
</feature>
<dbReference type="RefSeq" id="WP_176993189.1">
    <property type="nucleotide sequence ID" value="NZ_FNDJ01000006.1"/>
</dbReference>